<dbReference type="SFLD" id="SFLDS00003">
    <property type="entry name" value="Haloacid_Dehalogenase"/>
    <property type="match status" value="1"/>
</dbReference>
<dbReference type="AlphaFoldDB" id="A0A319A201"/>
<dbReference type="STRING" id="1450539.A0A319A201"/>
<dbReference type="Gene3D" id="1.10.150.240">
    <property type="entry name" value="Putative phosphatase, domain 2"/>
    <property type="match status" value="1"/>
</dbReference>
<name>A0A319A201_9EURO</name>
<dbReference type="InterPro" id="IPR036412">
    <property type="entry name" value="HAD-like_sf"/>
</dbReference>
<dbReference type="InterPro" id="IPR051540">
    <property type="entry name" value="S-2-haloacid_dehalogenase"/>
</dbReference>
<evidence type="ECO:0000313" key="3">
    <source>
        <dbReference type="Proteomes" id="UP000248349"/>
    </source>
</evidence>
<dbReference type="InterPro" id="IPR023198">
    <property type="entry name" value="PGP-like_dom2"/>
</dbReference>
<dbReference type="InterPro" id="IPR023214">
    <property type="entry name" value="HAD_sf"/>
</dbReference>
<dbReference type="EMBL" id="KZ821263">
    <property type="protein sequence ID" value="PYH41522.1"/>
    <property type="molecule type" value="Genomic_DNA"/>
</dbReference>
<gene>
    <name evidence="2" type="ORF">BP01DRAFT_395035</name>
</gene>
<dbReference type="GO" id="GO:0016787">
    <property type="term" value="F:hydrolase activity"/>
    <property type="evidence" value="ECO:0007669"/>
    <property type="project" value="UniProtKB-KW"/>
</dbReference>
<dbReference type="SFLD" id="SFLDG01129">
    <property type="entry name" value="C1.5:_HAD__Beta-PGM__Phosphata"/>
    <property type="match status" value="1"/>
</dbReference>
<evidence type="ECO:0000313" key="2">
    <source>
        <dbReference type="EMBL" id="PYH41522.1"/>
    </source>
</evidence>
<proteinExistence type="predicted"/>
<accession>A0A319A201</accession>
<dbReference type="PANTHER" id="PTHR43316">
    <property type="entry name" value="HYDROLASE, HALOACID DELAHOGENASE-RELATED"/>
    <property type="match status" value="1"/>
</dbReference>
<dbReference type="PANTHER" id="PTHR43316:SF3">
    <property type="entry name" value="HALOACID DEHALOGENASE, TYPE II (AFU_ORTHOLOGUE AFUA_2G07750)-RELATED"/>
    <property type="match status" value="1"/>
</dbReference>
<keyword evidence="3" id="KW-1185">Reference proteome</keyword>
<dbReference type="GeneID" id="37079595"/>
<keyword evidence="1" id="KW-0378">Hydrolase</keyword>
<dbReference type="OrthoDB" id="3256520at2759"/>
<dbReference type="Gene3D" id="3.40.50.1000">
    <property type="entry name" value="HAD superfamily/HAD-like"/>
    <property type="match status" value="1"/>
</dbReference>
<dbReference type="RefSeq" id="XP_025427504.1">
    <property type="nucleotide sequence ID" value="XM_025578366.1"/>
</dbReference>
<evidence type="ECO:0000256" key="1">
    <source>
        <dbReference type="ARBA" id="ARBA00022801"/>
    </source>
</evidence>
<organism evidence="2 3">
    <name type="scientific">Aspergillus saccharolyticus JOP 1030-1</name>
    <dbReference type="NCBI Taxonomy" id="1450539"/>
    <lineage>
        <taxon>Eukaryota</taxon>
        <taxon>Fungi</taxon>
        <taxon>Dikarya</taxon>
        <taxon>Ascomycota</taxon>
        <taxon>Pezizomycotina</taxon>
        <taxon>Eurotiomycetes</taxon>
        <taxon>Eurotiomycetidae</taxon>
        <taxon>Eurotiales</taxon>
        <taxon>Aspergillaceae</taxon>
        <taxon>Aspergillus</taxon>
        <taxon>Aspergillus subgen. Circumdati</taxon>
    </lineage>
</organism>
<dbReference type="Proteomes" id="UP000248349">
    <property type="component" value="Unassembled WGS sequence"/>
</dbReference>
<protein>
    <submittedName>
        <fullName evidence="2">HAD-like protein</fullName>
    </submittedName>
</protein>
<dbReference type="Pfam" id="PF00702">
    <property type="entry name" value="Hydrolase"/>
    <property type="match status" value="1"/>
</dbReference>
<dbReference type="SUPFAM" id="SSF56784">
    <property type="entry name" value="HAD-like"/>
    <property type="match status" value="1"/>
</dbReference>
<reference evidence="2 3" key="1">
    <citation type="submission" date="2016-12" db="EMBL/GenBank/DDBJ databases">
        <title>The genomes of Aspergillus section Nigri reveals drivers in fungal speciation.</title>
        <authorList>
            <consortium name="DOE Joint Genome Institute"/>
            <person name="Vesth T.C."/>
            <person name="Nybo J."/>
            <person name="Theobald S."/>
            <person name="Brandl J."/>
            <person name="Frisvad J.C."/>
            <person name="Nielsen K.F."/>
            <person name="Lyhne E.K."/>
            <person name="Kogle M.E."/>
            <person name="Kuo A."/>
            <person name="Riley R."/>
            <person name="Clum A."/>
            <person name="Nolan M."/>
            <person name="Lipzen A."/>
            <person name="Salamov A."/>
            <person name="Henrissat B."/>
            <person name="Wiebenga A."/>
            <person name="De Vries R.P."/>
            <person name="Grigoriev I.V."/>
            <person name="Mortensen U.H."/>
            <person name="Andersen M.R."/>
            <person name="Baker S.E."/>
        </authorList>
    </citation>
    <scope>NUCLEOTIDE SEQUENCE [LARGE SCALE GENOMIC DNA]</scope>
    <source>
        <strain evidence="2 3">JOP 1030-1</strain>
    </source>
</reference>
<sequence>MKEIFIAFDIYGTLLSFDAATEELAQYLGAERARDIAQLWRRYQLEYTWRLNSMDKYIPFNTITTSSLHAALTTTVTTLTPSQTTAVLAAYDRLQPFPDVSEALDRLTHTPTLTPLVFSNGTVEMIKACISHVHDAVSSLQTMEITSVDDEGVKRYKPAPVAYGYLKERVNSLARSKASSGDTGTDTGTGTGTHEIWLISANPFDITGAASAGGIKTLWVDREKTGWTDRAVPDIQPTRVVHQLKECVDVILDYYRQE</sequence>